<protein>
    <submittedName>
        <fullName evidence="1">Uncharacterized protein</fullName>
    </submittedName>
</protein>
<dbReference type="AlphaFoldDB" id="A0A4Y2LXT5"/>
<organism evidence="1 2">
    <name type="scientific">Araneus ventricosus</name>
    <name type="common">Orbweaver spider</name>
    <name type="synonym">Epeira ventricosa</name>
    <dbReference type="NCBI Taxonomy" id="182803"/>
    <lineage>
        <taxon>Eukaryota</taxon>
        <taxon>Metazoa</taxon>
        <taxon>Ecdysozoa</taxon>
        <taxon>Arthropoda</taxon>
        <taxon>Chelicerata</taxon>
        <taxon>Arachnida</taxon>
        <taxon>Araneae</taxon>
        <taxon>Araneomorphae</taxon>
        <taxon>Entelegynae</taxon>
        <taxon>Araneoidea</taxon>
        <taxon>Araneidae</taxon>
        <taxon>Araneus</taxon>
    </lineage>
</organism>
<gene>
    <name evidence="1" type="ORF">AVEN_246986_1</name>
</gene>
<evidence type="ECO:0000313" key="1">
    <source>
        <dbReference type="EMBL" id="GBN19601.1"/>
    </source>
</evidence>
<evidence type="ECO:0000313" key="2">
    <source>
        <dbReference type="Proteomes" id="UP000499080"/>
    </source>
</evidence>
<proteinExistence type="predicted"/>
<sequence length="117" mass="13768">MICNVWRSAVLHENCAIHTCKVLKCWNDMVAQNRFIAFTIDGTGNRTRRTYLFEKEWLDDKRCHKSTPHSFFQNQEALTSSCQNGFPFDFFFCTSEYGHIRGYGNDVCPKNYDYCIL</sequence>
<dbReference type="EMBL" id="BGPR01006510">
    <property type="protein sequence ID" value="GBN19601.1"/>
    <property type="molecule type" value="Genomic_DNA"/>
</dbReference>
<dbReference type="Proteomes" id="UP000499080">
    <property type="component" value="Unassembled WGS sequence"/>
</dbReference>
<comment type="caution">
    <text evidence="1">The sequence shown here is derived from an EMBL/GenBank/DDBJ whole genome shotgun (WGS) entry which is preliminary data.</text>
</comment>
<name>A0A4Y2LXT5_ARAVE</name>
<keyword evidence="2" id="KW-1185">Reference proteome</keyword>
<accession>A0A4Y2LXT5</accession>
<reference evidence="1 2" key="1">
    <citation type="journal article" date="2019" name="Sci. Rep.">
        <title>Orb-weaving spider Araneus ventricosus genome elucidates the spidroin gene catalogue.</title>
        <authorList>
            <person name="Kono N."/>
            <person name="Nakamura H."/>
            <person name="Ohtoshi R."/>
            <person name="Moran D.A.P."/>
            <person name="Shinohara A."/>
            <person name="Yoshida Y."/>
            <person name="Fujiwara M."/>
            <person name="Mori M."/>
            <person name="Tomita M."/>
            <person name="Arakawa K."/>
        </authorList>
    </citation>
    <scope>NUCLEOTIDE SEQUENCE [LARGE SCALE GENOMIC DNA]</scope>
</reference>